<sequence>MKWMIGRADDLTGDRWLSGPASWKTCRPFLFCRYRMPKGEALLVNPFGFYTASSGSTEGGAHDEQVIEQWFGPEDEHGNPAKGYKYDLLKDGVMHTRAASFDSGQSTVVEGAADLCTVMWLDREPAART</sequence>
<evidence type="ECO:0000313" key="2">
    <source>
        <dbReference type="Proteomes" id="UP000594380"/>
    </source>
</evidence>
<name>A0A7Y6K502_9BURK</name>
<dbReference type="Proteomes" id="UP000594380">
    <property type="component" value="Unassembled WGS sequence"/>
</dbReference>
<gene>
    <name evidence="1" type="ORF">G5S42_29040</name>
</gene>
<comment type="caution">
    <text evidence="1">The sequence shown here is derived from an EMBL/GenBank/DDBJ whole genome shotgun (WGS) entry which is preliminary data.</text>
</comment>
<organism evidence="1 2">
    <name type="scientific">Paraburkholderia youngii</name>
    <dbReference type="NCBI Taxonomy" id="2782701"/>
    <lineage>
        <taxon>Bacteria</taxon>
        <taxon>Pseudomonadati</taxon>
        <taxon>Pseudomonadota</taxon>
        <taxon>Betaproteobacteria</taxon>
        <taxon>Burkholderiales</taxon>
        <taxon>Burkholderiaceae</taxon>
        <taxon>Paraburkholderia</taxon>
    </lineage>
</organism>
<protein>
    <submittedName>
        <fullName evidence="1">Uncharacterized protein</fullName>
    </submittedName>
</protein>
<reference evidence="1 2" key="1">
    <citation type="submission" date="2020-02" db="EMBL/GenBank/DDBJ databases">
        <title>Paraburkholderia simonii sp. nov. and Paraburkholderia youngii sp. nov. Brazilian and Mexican Mimosa-associated rhizobia.</title>
        <authorList>
            <person name="Mavima L."/>
            <person name="Beukes C.W."/>
            <person name="Chan W.Y."/>
            <person name="Palmer M."/>
            <person name="De Meyer S.E."/>
            <person name="James E.K."/>
            <person name="Venter S.N."/>
            <person name="Steenkamp E.T."/>
        </authorList>
    </citation>
    <scope>NUCLEOTIDE SEQUENCE [LARGE SCALE GENOMIC DNA]</scope>
    <source>
        <strain evidence="1 2">JPY169</strain>
    </source>
</reference>
<evidence type="ECO:0000313" key="1">
    <source>
        <dbReference type="EMBL" id="NUY03668.1"/>
    </source>
</evidence>
<dbReference type="EMBL" id="JAALDK010000001">
    <property type="protein sequence ID" value="NUY03668.1"/>
    <property type="molecule type" value="Genomic_DNA"/>
</dbReference>
<proteinExistence type="predicted"/>
<dbReference type="RefSeq" id="WP_176109861.1">
    <property type="nucleotide sequence ID" value="NZ_JAALDK010000001.1"/>
</dbReference>
<dbReference type="GeneID" id="301104403"/>
<accession>A0A7Y6K502</accession>
<dbReference type="AlphaFoldDB" id="A0A7Y6K502"/>